<proteinExistence type="predicted"/>
<sequence length="121" mass="14106">MDSWLPRFERFAETSQWPRQKWVSSLSVVPAGRALDCYGRLPQAQALDYGEKKALIKRDDLIAGGYPRKFRIWKLEERESVDMSLDKTYLSPKGRAVRHCANIRGRKKFVRRRIMYGCLAG</sequence>
<keyword evidence="2" id="KW-1185">Reference proteome</keyword>
<name>A0AAV3ZZ27_9GAST</name>
<keyword evidence="1" id="KW-0808">Transferase</keyword>
<accession>A0AAV3ZZ27</accession>
<organism evidence="1 2">
    <name type="scientific">Plakobranchus ocellatus</name>
    <dbReference type="NCBI Taxonomy" id="259542"/>
    <lineage>
        <taxon>Eukaryota</taxon>
        <taxon>Metazoa</taxon>
        <taxon>Spiralia</taxon>
        <taxon>Lophotrochozoa</taxon>
        <taxon>Mollusca</taxon>
        <taxon>Gastropoda</taxon>
        <taxon>Heterobranchia</taxon>
        <taxon>Euthyneura</taxon>
        <taxon>Panpulmonata</taxon>
        <taxon>Sacoglossa</taxon>
        <taxon>Placobranchoidea</taxon>
        <taxon>Plakobranchidae</taxon>
        <taxon>Plakobranchus</taxon>
    </lineage>
</organism>
<dbReference type="PANTHER" id="PTHR46888:SF1">
    <property type="entry name" value="RIBONUCLEASE H"/>
    <property type="match status" value="1"/>
</dbReference>
<dbReference type="AlphaFoldDB" id="A0AAV3ZZ27"/>
<reference evidence="1 2" key="1">
    <citation type="journal article" date="2021" name="Elife">
        <title>Chloroplast acquisition without the gene transfer in kleptoplastic sea slugs, Plakobranchus ocellatus.</title>
        <authorList>
            <person name="Maeda T."/>
            <person name="Takahashi S."/>
            <person name="Yoshida T."/>
            <person name="Shimamura S."/>
            <person name="Takaki Y."/>
            <person name="Nagai Y."/>
            <person name="Toyoda A."/>
            <person name="Suzuki Y."/>
            <person name="Arimoto A."/>
            <person name="Ishii H."/>
            <person name="Satoh N."/>
            <person name="Nishiyama T."/>
            <person name="Hasebe M."/>
            <person name="Maruyama T."/>
            <person name="Minagawa J."/>
            <person name="Obokata J."/>
            <person name="Shigenobu S."/>
        </authorList>
    </citation>
    <scope>NUCLEOTIDE SEQUENCE [LARGE SCALE GENOMIC DNA]</scope>
</reference>
<keyword evidence="1" id="KW-0695">RNA-directed DNA polymerase</keyword>
<dbReference type="PANTHER" id="PTHR46888">
    <property type="entry name" value="ZINC KNUCKLE DOMAINCONTAINING PROTEIN-RELATED"/>
    <property type="match status" value="1"/>
</dbReference>
<evidence type="ECO:0000313" key="1">
    <source>
        <dbReference type="EMBL" id="GFN99618.1"/>
    </source>
</evidence>
<dbReference type="GO" id="GO:0003964">
    <property type="term" value="F:RNA-directed DNA polymerase activity"/>
    <property type="evidence" value="ECO:0007669"/>
    <property type="project" value="UniProtKB-KW"/>
</dbReference>
<protein>
    <submittedName>
        <fullName evidence="1">Reverse transcriptase</fullName>
    </submittedName>
</protein>
<dbReference type="Proteomes" id="UP000735302">
    <property type="component" value="Unassembled WGS sequence"/>
</dbReference>
<comment type="caution">
    <text evidence="1">The sequence shown here is derived from an EMBL/GenBank/DDBJ whole genome shotgun (WGS) entry which is preliminary data.</text>
</comment>
<keyword evidence="1" id="KW-0548">Nucleotidyltransferase</keyword>
<evidence type="ECO:0000313" key="2">
    <source>
        <dbReference type="Proteomes" id="UP000735302"/>
    </source>
</evidence>
<dbReference type="EMBL" id="BLXT01003003">
    <property type="protein sequence ID" value="GFN99618.1"/>
    <property type="molecule type" value="Genomic_DNA"/>
</dbReference>
<gene>
    <name evidence="1" type="ORF">PoB_002612400</name>
</gene>